<reference evidence="14" key="1">
    <citation type="submission" date="2016-03" db="EMBL/GenBank/DDBJ databases">
        <title>Microsymbionts genomes from the relict species Vavilovia formosa.</title>
        <authorList>
            <person name="Chirak E."/>
            <person name="Kimeklis A."/>
            <person name="Kopat V."/>
            <person name="Andronov E."/>
        </authorList>
    </citation>
    <scope>NUCLEOTIDE SEQUENCE [LARGE SCALE GENOMIC DNA]</scope>
    <source>
        <strain evidence="14">Vaf12</strain>
    </source>
</reference>
<evidence type="ECO:0000256" key="1">
    <source>
        <dbReference type="ARBA" id="ARBA00004429"/>
    </source>
</evidence>
<dbReference type="GO" id="GO:0005886">
    <property type="term" value="C:plasma membrane"/>
    <property type="evidence" value="ECO:0007669"/>
    <property type="project" value="UniProtKB-SubCell"/>
</dbReference>
<dbReference type="Gene3D" id="1.20.58.340">
    <property type="entry name" value="Magnesium transport protein CorA, transmembrane region"/>
    <property type="match status" value="2"/>
</dbReference>
<keyword evidence="4" id="KW-0813">Transport</keyword>
<sequence length="331" mass="36986">MLRTYWHHADHLALAPPIPGPEAATAAPVWHDLLNPTPEEDRSVEHQLGILIPTREEMEDIELSARLYQESGAEFMTMTALTGLDGDDPVKTPVTFILKGSSLITVRYAEPKPFDVFLSRAQRTNGGGVPCANGEMLMTGLIEALIDRLADALERLGNEIDAVSREVFRSKVSNVTKKTQDLRSLIERIGQKADFLTAIRESLISISRLVAYHAALENPESRPSKEIRQRIKLLQRDATSLGDHANFLSGKINFLLDATLGLINLEQNQIIKIFSVAAVVFLPPTLVASIYGMNFDVMPELKWYLGYPFAILLMVLSAVMPYLYFKRRGWL</sequence>
<evidence type="ECO:0000256" key="5">
    <source>
        <dbReference type="ARBA" id="ARBA00022475"/>
    </source>
</evidence>
<dbReference type="GO" id="GO:0015099">
    <property type="term" value="F:nickel cation transmembrane transporter activity"/>
    <property type="evidence" value="ECO:0007669"/>
    <property type="project" value="TreeGrafter"/>
</dbReference>
<keyword evidence="10" id="KW-0406">Ion transport</keyword>
<dbReference type="EMBL" id="LVYU01000130">
    <property type="protein sequence ID" value="KZA97739.1"/>
    <property type="molecule type" value="Genomic_DNA"/>
</dbReference>
<evidence type="ECO:0000256" key="4">
    <source>
        <dbReference type="ARBA" id="ARBA00022448"/>
    </source>
</evidence>
<keyword evidence="11 13" id="KW-0472">Membrane</keyword>
<dbReference type="PANTHER" id="PTHR47685">
    <property type="entry name" value="MAGNESIUM TRANSPORT PROTEIN CORA"/>
    <property type="match status" value="1"/>
</dbReference>
<keyword evidence="6" id="KW-0997">Cell inner membrane</keyword>
<protein>
    <recommendedName>
        <fullName evidence="3">Magnesium transport protein CorA</fullName>
    </recommendedName>
</protein>
<evidence type="ECO:0000256" key="9">
    <source>
        <dbReference type="ARBA" id="ARBA00022989"/>
    </source>
</evidence>
<dbReference type="FunFam" id="1.20.58.340:FF:000001">
    <property type="entry name" value="Magnesium transport protein CorA"/>
    <property type="match status" value="1"/>
</dbReference>
<evidence type="ECO:0000256" key="7">
    <source>
        <dbReference type="ARBA" id="ARBA00022692"/>
    </source>
</evidence>
<dbReference type="CDD" id="cd12837">
    <property type="entry name" value="EcCorA-like_u1"/>
    <property type="match status" value="1"/>
</dbReference>
<evidence type="ECO:0000256" key="13">
    <source>
        <dbReference type="SAM" id="Phobius"/>
    </source>
</evidence>
<dbReference type="InterPro" id="IPR045861">
    <property type="entry name" value="CorA_cytoplasmic_dom"/>
</dbReference>
<keyword evidence="9 13" id="KW-1133">Transmembrane helix</keyword>
<dbReference type="Gene3D" id="3.30.460.20">
    <property type="entry name" value="CorA soluble domain-like"/>
    <property type="match status" value="1"/>
</dbReference>
<organism evidence="14">
    <name type="scientific">Rhizobium leguminosarum</name>
    <dbReference type="NCBI Taxonomy" id="384"/>
    <lineage>
        <taxon>Bacteria</taxon>
        <taxon>Pseudomonadati</taxon>
        <taxon>Pseudomonadota</taxon>
        <taxon>Alphaproteobacteria</taxon>
        <taxon>Hyphomicrobiales</taxon>
        <taxon>Rhizobiaceae</taxon>
        <taxon>Rhizobium/Agrobacterium group</taxon>
        <taxon>Rhizobium</taxon>
    </lineage>
</organism>
<name>A0A154ICN3_RHILE</name>
<comment type="catalytic activity">
    <reaction evidence="12">
        <text>Mg(2+)(in) = Mg(2+)(out)</text>
        <dbReference type="Rhea" id="RHEA:29827"/>
        <dbReference type="ChEBI" id="CHEBI:18420"/>
    </reaction>
</comment>
<evidence type="ECO:0000256" key="6">
    <source>
        <dbReference type="ARBA" id="ARBA00022519"/>
    </source>
</evidence>
<evidence type="ECO:0000256" key="12">
    <source>
        <dbReference type="ARBA" id="ARBA00034269"/>
    </source>
</evidence>
<dbReference type="SUPFAM" id="SSF143865">
    <property type="entry name" value="CorA soluble domain-like"/>
    <property type="match status" value="1"/>
</dbReference>
<keyword evidence="5" id="KW-1003">Cell membrane</keyword>
<comment type="similarity">
    <text evidence="2">Belongs to the CorA metal ion transporter (MIT) (TC 1.A.35) family.</text>
</comment>
<dbReference type="SUPFAM" id="SSF144083">
    <property type="entry name" value="Magnesium transport protein CorA, transmembrane region"/>
    <property type="match status" value="1"/>
</dbReference>
<evidence type="ECO:0000256" key="2">
    <source>
        <dbReference type="ARBA" id="ARBA00009765"/>
    </source>
</evidence>
<dbReference type="GO" id="GO:0015087">
    <property type="term" value="F:cobalt ion transmembrane transporter activity"/>
    <property type="evidence" value="ECO:0007669"/>
    <property type="project" value="TreeGrafter"/>
</dbReference>
<evidence type="ECO:0000256" key="11">
    <source>
        <dbReference type="ARBA" id="ARBA00023136"/>
    </source>
</evidence>
<feature type="transmembrane region" description="Helical" evidence="13">
    <location>
        <begin position="273"/>
        <end position="293"/>
    </location>
</feature>
<evidence type="ECO:0000256" key="10">
    <source>
        <dbReference type="ARBA" id="ARBA00023065"/>
    </source>
</evidence>
<gene>
    <name evidence="14" type="ORF">A4A59_29875</name>
</gene>
<evidence type="ECO:0000313" key="14">
    <source>
        <dbReference type="EMBL" id="KZA97739.1"/>
    </source>
</evidence>
<dbReference type="GO" id="GO:0015095">
    <property type="term" value="F:magnesium ion transmembrane transporter activity"/>
    <property type="evidence" value="ECO:0007669"/>
    <property type="project" value="TreeGrafter"/>
</dbReference>
<dbReference type="Pfam" id="PF01544">
    <property type="entry name" value="CorA"/>
    <property type="match status" value="1"/>
</dbReference>
<evidence type="ECO:0000256" key="3">
    <source>
        <dbReference type="ARBA" id="ARBA00019439"/>
    </source>
</evidence>
<dbReference type="RefSeq" id="WP_062944257.1">
    <property type="nucleotide sequence ID" value="NZ_CP171844.1"/>
</dbReference>
<comment type="subcellular location">
    <subcellularLocation>
        <location evidence="1">Cell inner membrane</location>
        <topology evidence="1">Multi-pass membrane protein</topology>
    </subcellularLocation>
</comment>
<evidence type="ECO:0000256" key="8">
    <source>
        <dbReference type="ARBA" id="ARBA00022842"/>
    </source>
</evidence>
<proteinExistence type="inferred from homology"/>
<accession>A0A154ICN3</accession>
<keyword evidence="7 13" id="KW-0812">Transmembrane</keyword>
<feature type="transmembrane region" description="Helical" evidence="13">
    <location>
        <begin position="305"/>
        <end position="325"/>
    </location>
</feature>
<dbReference type="InterPro" id="IPR045863">
    <property type="entry name" value="CorA_TM1_TM2"/>
</dbReference>
<dbReference type="InterPro" id="IPR002523">
    <property type="entry name" value="MgTranspt_CorA/ZnTranspt_ZntB"/>
</dbReference>
<keyword evidence="8" id="KW-0460">Magnesium</keyword>
<comment type="caution">
    <text evidence="14">The sequence shown here is derived from an EMBL/GenBank/DDBJ whole genome shotgun (WGS) entry which is preliminary data.</text>
</comment>
<dbReference type="InterPro" id="IPR050829">
    <property type="entry name" value="CorA_MIT"/>
</dbReference>
<dbReference type="PANTHER" id="PTHR47685:SF1">
    <property type="entry name" value="MAGNESIUM TRANSPORT PROTEIN CORA"/>
    <property type="match status" value="1"/>
</dbReference>
<dbReference type="AlphaFoldDB" id="A0A154ICN3"/>